<accession>A0ABP6CCZ8</accession>
<protein>
    <recommendedName>
        <fullName evidence="1">SnoaL-like domain-containing protein</fullName>
    </recommendedName>
</protein>
<comment type="caution">
    <text evidence="2">The sequence shown here is derived from an EMBL/GenBank/DDBJ whole genome shotgun (WGS) entry which is preliminary data.</text>
</comment>
<evidence type="ECO:0000313" key="3">
    <source>
        <dbReference type="Proteomes" id="UP001501509"/>
    </source>
</evidence>
<dbReference type="InterPro" id="IPR032710">
    <property type="entry name" value="NTF2-like_dom_sf"/>
</dbReference>
<evidence type="ECO:0000259" key="1">
    <source>
        <dbReference type="Pfam" id="PF13577"/>
    </source>
</evidence>
<dbReference type="InterPro" id="IPR037401">
    <property type="entry name" value="SnoaL-like"/>
</dbReference>
<feature type="domain" description="SnoaL-like" evidence="1">
    <location>
        <begin position="15"/>
        <end position="140"/>
    </location>
</feature>
<dbReference type="EMBL" id="BAAATD010000006">
    <property type="protein sequence ID" value="GAA2607533.1"/>
    <property type="molecule type" value="Genomic_DNA"/>
</dbReference>
<sequence>MTDPTDLAQIQRQLQELTDRVEVTDLIRRLYRWLDEGVGDPRSVFADDARADTPGGQVQGIDHVIALATRNHTPDQRHQHLVTNLLVELDGDHATVHTNMLLTMAPSTPAPGALAPEVTAQIGGRSRFEATRTAHGWRLSLVHHRPIWSSGSLDVTPANSRA</sequence>
<dbReference type="Pfam" id="PF13577">
    <property type="entry name" value="SnoaL_4"/>
    <property type="match status" value="1"/>
</dbReference>
<gene>
    <name evidence="2" type="ORF">GCM10010411_47200</name>
</gene>
<organism evidence="2 3">
    <name type="scientific">Actinomadura fulvescens</name>
    <dbReference type="NCBI Taxonomy" id="46160"/>
    <lineage>
        <taxon>Bacteria</taxon>
        <taxon>Bacillati</taxon>
        <taxon>Actinomycetota</taxon>
        <taxon>Actinomycetes</taxon>
        <taxon>Streptosporangiales</taxon>
        <taxon>Thermomonosporaceae</taxon>
        <taxon>Actinomadura</taxon>
    </lineage>
</organism>
<evidence type="ECO:0000313" key="2">
    <source>
        <dbReference type="EMBL" id="GAA2607533.1"/>
    </source>
</evidence>
<dbReference type="RefSeq" id="WP_344544122.1">
    <property type="nucleotide sequence ID" value="NZ_BAAATD010000006.1"/>
</dbReference>
<keyword evidence="3" id="KW-1185">Reference proteome</keyword>
<dbReference type="Proteomes" id="UP001501509">
    <property type="component" value="Unassembled WGS sequence"/>
</dbReference>
<reference evidence="3" key="1">
    <citation type="journal article" date="2019" name="Int. J. Syst. Evol. Microbiol.">
        <title>The Global Catalogue of Microorganisms (GCM) 10K type strain sequencing project: providing services to taxonomists for standard genome sequencing and annotation.</title>
        <authorList>
            <consortium name="The Broad Institute Genomics Platform"/>
            <consortium name="The Broad Institute Genome Sequencing Center for Infectious Disease"/>
            <person name="Wu L."/>
            <person name="Ma J."/>
        </authorList>
    </citation>
    <scope>NUCLEOTIDE SEQUENCE [LARGE SCALE GENOMIC DNA]</scope>
    <source>
        <strain evidence="3">JCM 6833</strain>
    </source>
</reference>
<proteinExistence type="predicted"/>
<dbReference type="SUPFAM" id="SSF54427">
    <property type="entry name" value="NTF2-like"/>
    <property type="match status" value="1"/>
</dbReference>
<dbReference type="Gene3D" id="3.10.450.50">
    <property type="match status" value="1"/>
</dbReference>
<name>A0ABP6CCZ8_9ACTN</name>